<dbReference type="GO" id="GO:0032259">
    <property type="term" value="P:methylation"/>
    <property type="evidence" value="ECO:0007669"/>
    <property type="project" value="UniProtKB-KW"/>
</dbReference>
<name>A0A2S8SW49_9BACT</name>
<dbReference type="EMBL" id="NIGF01000002">
    <property type="protein sequence ID" value="PQV65018.1"/>
    <property type="molecule type" value="Genomic_DNA"/>
</dbReference>
<keyword evidence="3" id="KW-0489">Methyltransferase</keyword>
<dbReference type="SUPFAM" id="SSF101790">
    <property type="entry name" value="Aminomethyltransferase beta-barrel domain"/>
    <property type="match status" value="1"/>
</dbReference>
<accession>A0A2S8SW49</accession>
<dbReference type="InterPro" id="IPR028896">
    <property type="entry name" value="GcvT/YgfZ/DmdA"/>
</dbReference>
<comment type="caution">
    <text evidence="3">The sequence shown here is derived from an EMBL/GenBank/DDBJ whole genome shotgun (WGS) entry which is preliminary data.</text>
</comment>
<dbReference type="InterPro" id="IPR027266">
    <property type="entry name" value="TrmE/GcvT-like"/>
</dbReference>
<dbReference type="PANTHER" id="PTHR43757:SF14">
    <property type="entry name" value="GLYCINE CLEAVAGE T-PROTEIN FAMILY"/>
    <property type="match status" value="1"/>
</dbReference>
<keyword evidence="3" id="KW-0808">Transferase</keyword>
<gene>
    <name evidence="3" type="ORF">B1R32_10225</name>
</gene>
<dbReference type="AlphaFoldDB" id="A0A2S8SW49"/>
<dbReference type="GO" id="GO:0008168">
    <property type="term" value="F:methyltransferase activity"/>
    <property type="evidence" value="ECO:0007669"/>
    <property type="project" value="UniProtKB-KW"/>
</dbReference>
<dbReference type="Pfam" id="PF01571">
    <property type="entry name" value="GCV_T"/>
    <property type="match status" value="1"/>
</dbReference>
<dbReference type="InParanoid" id="A0A2S8SW49"/>
<dbReference type="InterPro" id="IPR006222">
    <property type="entry name" value="GCVT_N"/>
</dbReference>
<keyword evidence="1" id="KW-0809">Transit peptide</keyword>
<reference evidence="3 4" key="1">
    <citation type="journal article" date="2018" name="Syst. Appl. Microbiol.">
        <title>Abditibacterium utsteinense sp. nov., the first cultivated member of candidate phylum FBP, isolated from ice-free Antarctic soil samples.</title>
        <authorList>
            <person name="Tahon G."/>
            <person name="Tytgat B."/>
            <person name="Lebbe L."/>
            <person name="Carlier A."/>
            <person name="Willems A."/>
        </authorList>
    </citation>
    <scope>NUCLEOTIDE SEQUENCE [LARGE SCALE GENOMIC DNA]</scope>
    <source>
        <strain evidence="3 4">LMG 29911</strain>
    </source>
</reference>
<dbReference type="Proteomes" id="UP000237684">
    <property type="component" value="Unassembled WGS sequence"/>
</dbReference>
<dbReference type="InterPro" id="IPR029043">
    <property type="entry name" value="GcvT/YgfZ_C"/>
</dbReference>
<organism evidence="3 4">
    <name type="scientific">Abditibacterium utsteinense</name>
    <dbReference type="NCBI Taxonomy" id="1960156"/>
    <lineage>
        <taxon>Bacteria</taxon>
        <taxon>Pseudomonadati</taxon>
        <taxon>Abditibacteriota</taxon>
        <taxon>Abditibacteriia</taxon>
        <taxon>Abditibacteriales</taxon>
        <taxon>Abditibacteriaceae</taxon>
        <taxon>Abditibacterium</taxon>
    </lineage>
</organism>
<sequence length="285" mass="31486">MINLETYQAAQNGFVMRDMSHFGRFKVSGADAATLLHHLTTQDIKGQKIGEAREAVLISNKARVLDWLTILRLETDVFRVITSPNRRAMFAPHAQKFVLFRQDVKIEDETGAAPLWGAFGPKSNEITGEKWPTKRLPNSGLLSFEAPQNAVSCDNETFNVLRIEAGIPVAGLELTEEVNPWEAGFESAISLAKGCYNGQEIVARLHAYKKIKQGLFGLKLETLPLELPQKLTKATKNAGFVTSAIESPRFGAIALGFVRGDFQTEGETLELGEQEARVSLLPFDK</sequence>
<evidence type="ECO:0000256" key="1">
    <source>
        <dbReference type="ARBA" id="ARBA00022946"/>
    </source>
</evidence>
<evidence type="ECO:0000259" key="2">
    <source>
        <dbReference type="Pfam" id="PF01571"/>
    </source>
</evidence>
<dbReference type="PIRSF" id="PIRSF006487">
    <property type="entry name" value="GcvT"/>
    <property type="match status" value="1"/>
</dbReference>
<dbReference type="PANTHER" id="PTHR43757">
    <property type="entry name" value="AMINOMETHYLTRANSFERASE"/>
    <property type="match status" value="1"/>
</dbReference>
<dbReference type="SUPFAM" id="SSF103025">
    <property type="entry name" value="Folate-binding domain"/>
    <property type="match status" value="1"/>
</dbReference>
<keyword evidence="4" id="KW-1185">Reference proteome</keyword>
<dbReference type="Gene3D" id="3.30.1360.120">
    <property type="entry name" value="Probable tRNA modification gtpase trme, domain 1"/>
    <property type="match status" value="2"/>
</dbReference>
<evidence type="ECO:0000313" key="4">
    <source>
        <dbReference type="Proteomes" id="UP000237684"/>
    </source>
</evidence>
<dbReference type="FunCoup" id="A0A2S8SW49">
    <property type="interactions" value="399"/>
</dbReference>
<protein>
    <submittedName>
        <fullName evidence="3">Aminomethyltransferase</fullName>
    </submittedName>
</protein>
<evidence type="ECO:0000313" key="3">
    <source>
        <dbReference type="EMBL" id="PQV65018.1"/>
    </source>
</evidence>
<dbReference type="NCBIfam" id="TIGR03317">
    <property type="entry name" value="ygfZ_signature"/>
    <property type="match status" value="1"/>
</dbReference>
<proteinExistence type="predicted"/>
<dbReference type="InterPro" id="IPR017703">
    <property type="entry name" value="YgfZ/GCV_T_CS"/>
</dbReference>
<feature type="domain" description="GCVT N-terminal" evidence="2">
    <location>
        <begin position="7"/>
        <end position="127"/>
    </location>
</feature>